<dbReference type="GO" id="GO:0000976">
    <property type="term" value="F:transcription cis-regulatory region binding"/>
    <property type="evidence" value="ECO:0007669"/>
    <property type="project" value="TreeGrafter"/>
</dbReference>
<sequence>MSGYHHGDLPRQLLAHAAEMAAEADPESISLRELARRTGVSHSAPVHHFGSRQGLLTALAVEGFAGLHEALSARGDGLSELGVSYVTWALAHPGHYAVMWRPRLLDASDEELDSARRRLWAVLSAAIVEPAPDRGGASAEAYAAFALVHGLAGLWLAGALPRPEEPSELIRQITRRLAGASDRLREQPW</sequence>
<protein>
    <submittedName>
        <fullName evidence="6">WHG domain-containing protein</fullName>
    </submittedName>
</protein>
<comment type="caution">
    <text evidence="6">The sequence shown here is derived from an EMBL/GenBank/DDBJ whole genome shotgun (WGS) entry which is preliminary data.</text>
</comment>
<accession>A0A939MI07</accession>
<evidence type="ECO:0000259" key="5">
    <source>
        <dbReference type="PROSITE" id="PS50977"/>
    </source>
</evidence>
<dbReference type="InterPro" id="IPR009057">
    <property type="entry name" value="Homeodomain-like_sf"/>
</dbReference>
<dbReference type="Proteomes" id="UP000664382">
    <property type="component" value="Unassembled WGS sequence"/>
</dbReference>
<keyword evidence="7" id="KW-1185">Reference proteome</keyword>
<dbReference type="EMBL" id="JAGDYM010000001">
    <property type="protein sequence ID" value="MBO1900390.1"/>
    <property type="molecule type" value="Genomic_DNA"/>
</dbReference>
<organism evidence="6 7">
    <name type="scientific">Leucobacter weissii</name>
    <dbReference type="NCBI Taxonomy" id="1983706"/>
    <lineage>
        <taxon>Bacteria</taxon>
        <taxon>Bacillati</taxon>
        <taxon>Actinomycetota</taxon>
        <taxon>Actinomycetes</taxon>
        <taxon>Micrococcales</taxon>
        <taxon>Microbacteriaceae</taxon>
        <taxon>Leucobacter</taxon>
    </lineage>
</organism>
<dbReference type="InterPro" id="IPR025996">
    <property type="entry name" value="MT1864/Rv1816-like_C"/>
</dbReference>
<evidence type="ECO:0000313" key="7">
    <source>
        <dbReference type="Proteomes" id="UP000664382"/>
    </source>
</evidence>
<dbReference type="PANTHER" id="PTHR30055">
    <property type="entry name" value="HTH-TYPE TRANSCRIPTIONAL REGULATOR RUTR"/>
    <property type="match status" value="1"/>
</dbReference>
<dbReference type="RefSeq" id="WP_208095029.1">
    <property type="nucleotide sequence ID" value="NZ_JAGDYM010000001.1"/>
</dbReference>
<dbReference type="PANTHER" id="PTHR30055:SF220">
    <property type="entry name" value="TETR-FAMILY REGULATORY PROTEIN"/>
    <property type="match status" value="1"/>
</dbReference>
<evidence type="ECO:0000256" key="4">
    <source>
        <dbReference type="PROSITE-ProRule" id="PRU00335"/>
    </source>
</evidence>
<dbReference type="Gene3D" id="1.10.357.10">
    <property type="entry name" value="Tetracycline Repressor, domain 2"/>
    <property type="match status" value="1"/>
</dbReference>
<evidence type="ECO:0000313" key="6">
    <source>
        <dbReference type="EMBL" id="MBO1900390.1"/>
    </source>
</evidence>
<name>A0A939MI07_9MICO</name>
<evidence type="ECO:0000256" key="1">
    <source>
        <dbReference type="ARBA" id="ARBA00023015"/>
    </source>
</evidence>
<dbReference type="Pfam" id="PF13305">
    <property type="entry name" value="TetR_C_33"/>
    <property type="match status" value="1"/>
</dbReference>
<dbReference type="Pfam" id="PF00440">
    <property type="entry name" value="TetR_N"/>
    <property type="match status" value="1"/>
</dbReference>
<keyword evidence="2 4" id="KW-0238">DNA-binding</keyword>
<dbReference type="SUPFAM" id="SSF46689">
    <property type="entry name" value="Homeodomain-like"/>
    <property type="match status" value="1"/>
</dbReference>
<dbReference type="SUPFAM" id="SSF48498">
    <property type="entry name" value="Tetracyclin repressor-like, C-terminal domain"/>
    <property type="match status" value="1"/>
</dbReference>
<feature type="DNA-binding region" description="H-T-H motif" evidence="4">
    <location>
        <begin position="30"/>
        <end position="49"/>
    </location>
</feature>
<proteinExistence type="predicted"/>
<dbReference type="InterPro" id="IPR001647">
    <property type="entry name" value="HTH_TetR"/>
</dbReference>
<gene>
    <name evidence="6" type="ORF">J4H92_00310</name>
</gene>
<feature type="domain" description="HTH tetR-type" evidence="5">
    <location>
        <begin position="7"/>
        <end position="67"/>
    </location>
</feature>
<reference evidence="6" key="1">
    <citation type="submission" date="2021-03" db="EMBL/GenBank/DDBJ databases">
        <title>Leucobacter chromiisoli sp. nov., isolated from chromium-containing soil of chemical plant.</title>
        <authorList>
            <person name="Xu Z."/>
        </authorList>
    </citation>
    <scope>NUCLEOTIDE SEQUENCE</scope>
    <source>
        <strain evidence="6">S27</strain>
    </source>
</reference>
<dbReference type="GO" id="GO:0003700">
    <property type="term" value="F:DNA-binding transcription factor activity"/>
    <property type="evidence" value="ECO:0007669"/>
    <property type="project" value="TreeGrafter"/>
</dbReference>
<evidence type="ECO:0000256" key="3">
    <source>
        <dbReference type="ARBA" id="ARBA00023163"/>
    </source>
</evidence>
<keyword evidence="3" id="KW-0804">Transcription</keyword>
<dbReference type="InterPro" id="IPR036271">
    <property type="entry name" value="Tet_transcr_reg_TetR-rel_C_sf"/>
</dbReference>
<dbReference type="PROSITE" id="PS50977">
    <property type="entry name" value="HTH_TETR_2"/>
    <property type="match status" value="1"/>
</dbReference>
<dbReference type="InterPro" id="IPR050109">
    <property type="entry name" value="HTH-type_TetR-like_transc_reg"/>
</dbReference>
<keyword evidence="1" id="KW-0805">Transcription regulation</keyword>
<evidence type="ECO:0000256" key="2">
    <source>
        <dbReference type="ARBA" id="ARBA00023125"/>
    </source>
</evidence>
<dbReference type="AlphaFoldDB" id="A0A939MI07"/>